<gene>
    <name evidence="4" type="ORF">TI39_contig262g00034</name>
</gene>
<dbReference type="STRING" id="1047168.A0A0F4GX99"/>
<feature type="region of interest" description="Disordered" evidence="2">
    <location>
        <begin position="636"/>
        <end position="845"/>
    </location>
</feature>
<dbReference type="EMBL" id="LAFY01000254">
    <property type="protein sequence ID" value="KJY02050.1"/>
    <property type="molecule type" value="Genomic_DNA"/>
</dbReference>
<evidence type="ECO:0000313" key="4">
    <source>
        <dbReference type="EMBL" id="KJY02050.1"/>
    </source>
</evidence>
<protein>
    <submittedName>
        <fullName evidence="4">pH-response regulator protein PalF</fullName>
    </submittedName>
</protein>
<feature type="compositionally biased region" description="Basic and acidic residues" evidence="2">
    <location>
        <begin position="304"/>
        <end position="314"/>
    </location>
</feature>
<feature type="compositionally biased region" description="Low complexity" evidence="2">
    <location>
        <begin position="827"/>
        <end position="836"/>
    </location>
</feature>
<name>A0A0F4GX99_9PEZI</name>
<dbReference type="InterPro" id="IPR050357">
    <property type="entry name" value="Arrestin_domain-protein"/>
</dbReference>
<sequence length="845" mass="91089">MLSPTDRSPSTPTSGRRLLSRIASPFASKSRNITDYFITIDDPHKQYSQGDVVSGSVHLKVVKPTRVTHVVVCLHGFVQVYKNPGSPPAEGYRANNTQAGSGRGSKTGEYFGNGFATLFEDEVVLCGDGRLGEGVYQFNFNLEFPDKDLPSSISFERGTVSYMITATLTRPTTMSPTIRCDHKVYLLERIDISHLYPPKPRTITLEPVSRKKRLKPQVKKVVDSSGKSIKGDSNAHSSEQERRGSHTSSALSSSAIVEVNRQSPNPSDLSIDGPVSSGGPVSHPGSHANSRLSQLDSEATSPRNSDENRAEKRTITATVESLSGGCLRGDTASIKVHVDHTKHVKSLHGVIITLYRQARVDMHPAIPLGPSEKGKERKFEDYYPKSVSGLGGLSLSGAGSSHVFRKDLSQTIMPLIIDPNTLTAEVTGKVNIPEEAFPTISTVPGAMISFRYFIEVILDIQGKLSSHDRNLGNLGGLASTIVQGPEADPIDRRHGFPVIDTSAVRRNMGVVACTFEVIIGTRDSARRKGKQKAEPLPVPGPNAQATNEADTQAGATPHAADHGNEGYWYDESNGFYDHQYYGADQYAPGYGEYNGYHGEGGYFGNGSYTMSPPIPIPEIEDDSQLPEKERLRRAEARLLPSMPPGADQPGSSREAASHEATAPFLEEEHLNGCSQPAGPSRPTLLTPPAHPGGHSTGTHAFSALSTPAHMPPSPSYGPHNIPLPRTPLYESQDAPTPSYEPPNASTPSYGFPSTPTPIPSRHGPNDEKKELQRRQLELEASAPPQDDNASESGPAPRDHDAAPTAPVLTETEEEMLGLGNSSREEGQAQAGAAQVGDLDLPRYER</sequence>
<feature type="compositionally biased region" description="Basic and acidic residues" evidence="2">
    <location>
        <begin position="763"/>
        <end position="777"/>
    </location>
</feature>
<dbReference type="AlphaFoldDB" id="A0A0F4GX99"/>
<dbReference type="GO" id="GO:0005829">
    <property type="term" value="C:cytosol"/>
    <property type="evidence" value="ECO:0007669"/>
    <property type="project" value="TreeGrafter"/>
</dbReference>
<keyword evidence="5" id="KW-1185">Reference proteome</keyword>
<dbReference type="InterPro" id="IPR014752">
    <property type="entry name" value="Arrestin-like_C"/>
</dbReference>
<accession>A0A0F4GX99</accession>
<comment type="similarity">
    <text evidence="1">Belongs to the arrestin family. PalF/RIM8 subfamily.</text>
</comment>
<evidence type="ECO:0000259" key="3">
    <source>
        <dbReference type="SMART" id="SM01017"/>
    </source>
</evidence>
<feature type="compositionally biased region" description="Polar residues" evidence="2">
    <location>
        <begin position="743"/>
        <end position="753"/>
    </location>
</feature>
<dbReference type="GO" id="GO:0070086">
    <property type="term" value="P:ubiquitin-dependent endocytosis"/>
    <property type="evidence" value="ECO:0007669"/>
    <property type="project" value="TreeGrafter"/>
</dbReference>
<evidence type="ECO:0000256" key="2">
    <source>
        <dbReference type="SAM" id="MobiDB-lite"/>
    </source>
</evidence>
<feature type="region of interest" description="Disordered" evidence="2">
    <location>
        <begin position="198"/>
        <end position="314"/>
    </location>
</feature>
<evidence type="ECO:0000313" key="5">
    <source>
        <dbReference type="Proteomes" id="UP000033647"/>
    </source>
</evidence>
<comment type="caution">
    <text evidence="4">The sequence shown here is derived from an EMBL/GenBank/DDBJ whole genome shotgun (WGS) entry which is preliminary data.</text>
</comment>
<dbReference type="SMART" id="SM01017">
    <property type="entry name" value="Arrestin_C"/>
    <property type="match status" value="1"/>
</dbReference>
<dbReference type="InterPro" id="IPR014756">
    <property type="entry name" value="Ig_E-set"/>
</dbReference>
<feature type="domain" description="Arrestin C-terminal-like" evidence="3">
    <location>
        <begin position="311"/>
        <end position="470"/>
    </location>
</feature>
<dbReference type="InterPro" id="IPR011021">
    <property type="entry name" value="Arrestin-like_N"/>
</dbReference>
<reference evidence="4 5" key="1">
    <citation type="submission" date="2015-03" db="EMBL/GenBank/DDBJ databases">
        <title>RNA-seq based gene annotation and comparative genomics of four Zymoseptoria species reveal species-specific pathogenicity related genes and transposable element activity.</title>
        <authorList>
            <person name="Grandaubert J."/>
            <person name="Bhattacharyya A."/>
            <person name="Stukenbrock E.H."/>
        </authorList>
    </citation>
    <scope>NUCLEOTIDE SEQUENCE [LARGE SCALE GENOMIC DNA]</scope>
    <source>
        <strain evidence="4 5">Zb18110</strain>
    </source>
</reference>
<evidence type="ECO:0000256" key="1">
    <source>
        <dbReference type="ARBA" id="ARBA00037950"/>
    </source>
</evidence>
<dbReference type="InterPro" id="IPR011022">
    <property type="entry name" value="Arrestin_C-like"/>
</dbReference>
<dbReference type="SUPFAM" id="SSF81296">
    <property type="entry name" value="E set domains"/>
    <property type="match status" value="1"/>
</dbReference>
<feature type="compositionally biased region" description="Polar residues" evidence="2">
    <location>
        <begin position="696"/>
        <end position="705"/>
    </location>
</feature>
<dbReference type="OrthoDB" id="7785529at2759"/>
<dbReference type="PANTHER" id="PTHR11188:SF161">
    <property type="entry name" value="PH-RESPONSE REGULATOR PROTEIN PALF_RIM8"/>
    <property type="match status" value="1"/>
</dbReference>
<proteinExistence type="inferred from homology"/>
<dbReference type="GO" id="GO:0030674">
    <property type="term" value="F:protein-macromolecule adaptor activity"/>
    <property type="evidence" value="ECO:0007669"/>
    <property type="project" value="TreeGrafter"/>
</dbReference>
<dbReference type="Pfam" id="PF00339">
    <property type="entry name" value="Arrestin_N"/>
    <property type="match status" value="1"/>
</dbReference>
<feature type="compositionally biased region" description="Low complexity" evidence="2">
    <location>
        <begin position="273"/>
        <end position="287"/>
    </location>
</feature>
<feature type="compositionally biased region" description="Polar residues" evidence="2">
    <location>
        <begin position="543"/>
        <end position="554"/>
    </location>
</feature>
<dbReference type="PANTHER" id="PTHR11188">
    <property type="entry name" value="ARRESTIN DOMAIN CONTAINING PROTEIN"/>
    <property type="match status" value="1"/>
</dbReference>
<dbReference type="Gene3D" id="2.60.40.640">
    <property type="match status" value="1"/>
</dbReference>
<feature type="region of interest" description="Disordered" evidence="2">
    <location>
        <begin position="524"/>
        <end position="565"/>
    </location>
</feature>
<dbReference type="Proteomes" id="UP000033647">
    <property type="component" value="Unassembled WGS sequence"/>
</dbReference>
<dbReference type="GO" id="GO:0031625">
    <property type="term" value="F:ubiquitin protein ligase binding"/>
    <property type="evidence" value="ECO:0007669"/>
    <property type="project" value="TreeGrafter"/>
</dbReference>
<dbReference type="GO" id="GO:0005886">
    <property type="term" value="C:plasma membrane"/>
    <property type="evidence" value="ECO:0007669"/>
    <property type="project" value="TreeGrafter"/>
</dbReference>
<organism evidence="4 5">
    <name type="scientific">Zymoseptoria brevis</name>
    <dbReference type="NCBI Taxonomy" id="1047168"/>
    <lineage>
        <taxon>Eukaryota</taxon>
        <taxon>Fungi</taxon>
        <taxon>Dikarya</taxon>
        <taxon>Ascomycota</taxon>
        <taxon>Pezizomycotina</taxon>
        <taxon>Dothideomycetes</taxon>
        <taxon>Dothideomycetidae</taxon>
        <taxon>Mycosphaerellales</taxon>
        <taxon>Mycosphaerellaceae</taxon>
        <taxon>Zymoseptoria</taxon>
    </lineage>
</organism>
<feature type="compositionally biased region" description="Polar residues" evidence="2">
    <location>
        <begin position="288"/>
        <end position="303"/>
    </location>
</feature>